<evidence type="ECO:0000313" key="4">
    <source>
        <dbReference type="Ensembl" id="ENSCSAVP00000008692.1"/>
    </source>
</evidence>
<dbReference type="InterPro" id="IPR038770">
    <property type="entry name" value="Na+/solute_symporter_sf"/>
</dbReference>
<evidence type="ECO:0000256" key="3">
    <source>
        <dbReference type="SAM" id="Phobius"/>
    </source>
</evidence>
<protein>
    <submittedName>
        <fullName evidence="4">Uncharacterized protein</fullName>
    </submittedName>
</protein>
<feature type="region of interest" description="Disordered" evidence="2">
    <location>
        <begin position="130"/>
        <end position="186"/>
    </location>
</feature>
<dbReference type="InterPro" id="IPR004710">
    <property type="entry name" value="Bilac:Na_transpt"/>
</dbReference>
<dbReference type="Ensembl" id="ENSCSAVT00000008802.1">
    <property type="protein sequence ID" value="ENSCSAVP00000008692.1"/>
    <property type="gene ID" value="ENSCSAVG00000005162.1"/>
</dbReference>
<organism evidence="4 5">
    <name type="scientific">Ciona savignyi</name>
    <name type="common">Pacific transparent sea squirt</name>
    <dbReference type="NCBI Taxonomy" id="51511"/>
    <lineage>
        <taxon>Eukaryota</taxon>
        <taxon>Metazoa</taxon>
        <taxon>Chordata</taxon>
        <taxon>Tunicata</taxon>
        <taxon>Ascidiacea</taxon>
        <taxon>Phlebobranchia</taxon>
        <taxon>Cionidae</taxon>
        <taxon>Ciona</taxon>
    </lineage>
</organism>
<keyword evidence="3" id="KW-0472">Membrane</keyword>
<dbReference type="PANTHER" id="PTHR10361">
    <property type="entry name" value="SODIUM-BILE ACID COTRANSPORTER"/>
    <property type="match status" value="1"/>
</dbReference>
<accession>H2YTN2</accession>
<keyword evidence="3" id="KW-0812">Transmembrane</keyword>
<reference evidence="4" key="3">
    <citation type="submission" date="2025-09" db="UniProtKB">
        <authorList>
            <consortium name="Ensembl"/>
        </authorList>
    </citation>
    <scope>IDENTIFICATION</scope>
</reference>
<dbReference type="Gene3D" id="1.20.1530.20">
    <property type="match status" value="1"/>
</dbReference>
<keyword evidence="1" id="KW-0813">Transport</keyword>
<dbReference type="eggNOG" id="KOG2718">
    <property type="taxonomic scope" value="Eukaryota"/>
</dbReference>
<name>H2YTN2_CIOSA</name>
<dbReference type="HOGENOM" id="CLU_1453929_0_0_1"/>
<dbReference type="PANTHER" id="PTHR10361:SF19">
    <property type="entry name" value="ILEAL SODIUM_BILE ACID COTRANSPORTER"/>
    <property type="match status" value="1"/>
</dbReference>
<dbReference type="GeneTree" id="ENSGT00950000182808"/>
<feature type="compositionally biased region" description="Basic and acidic residues" evidence="2">
    <location>
        <begin position="130"/>
        <end position="142"/>
    </location>
</feature>
<sequence>MPNELWLICVFMPMIGFGLGFLLSFAARQNPQTRRTVAIETGCQNGQLGCAILKVAFPNHLIGSFFVFPLLYSVFQLVEGLLLVAIYKYFSSGDEGNLETEKPVISPVRPDAFARFRKISLHTIDKVRERLSRSSRSDDKRPVVGGTERGRPSRLGGDLMSTGSVISPGSSAIMSSAPVSPDDLKR</sequence>
<proteinExistence type="predicted"/>
<evidence type="ECO:0000313" key="5">
    <source>
        <dbReference type="Proteomes" id="UP000007875"/>
    </source>
</evidence>
<dbReference type="STRING" id="51511.ENSCSAVP00000008692"/>
<dbReference type="InParanoid" id="H2YTN2"/>
<keyword evidence="3" id="KW-1133">Transmembrane helix</keyword>
<dbReference type="AlphaFoldDB" id="H2YTN2"/>
<feature type="transmembrane region" description="Helical" evidence="3">
    <location>
        <begin position="65"/>
        <end position="87"/>
    </location>
</feature>
<evidence type="ECO:0000256" key="1">
    <source>
        <dbReference type="ARBA" id="ARBA00022448"/>
    </source>
</evidence>
<reference evidence="4" key="2">
    <citation type="submission" date="2025-08" db="UniProtKB">
        <authorList>
            <consortium name="Ensembl"/>
        </authorList>
    </citation>
    <scope>IDENTIFICATION</scope>
</reference>
<keyword evidence="5" id="KW-1185">Reference proteome</keyword>
<feature type="transmembrane region" description="Helical" evidence="3">
    <location>
        <begin position="5"/>
        <end position="27"/>
    </location>
</feature>
<feature type="compositionally biased region" description="Polar residues" evidence="2">
    <location>
        <begin position="161"/>
        <end position="178"/>
    </location>
</feature>
<evidence type="ECO:0000256" key="2">
    <source>
        <dbReference type="SAM" id="MobiDB-lite"/>
    </source>
</evidence>
<dbReference type="Proteomes" id="UP000007875">
    <property type="component" value="Unassembled WGS sequence"/>
</dbReference>
<reference evidence="5" key="1">
    <citation type="submission" date="2003-08" db="EMBL/GenBank/DDBJ databases">
        <authorList>
            <person name="Birren B."/>
            <person name="Nusbaum C."/>
            <person name="Abebe A."/>
            <person name="Abouelleil A."/>
            <person name="Adekoya E."/>
            <person name="Ait-zahra M."/>
            <person name="Allen N."/>
            <person name="Allen T."/>
            <person name="An P."/>
            <person name="Anderson M."/>
            <person name="Anderson S."/>
            <person name="Arachchi H."/>
            <person name="Armbruster J."/>
            <person name="Bachantsang P."/>
            <person name="Baldwin J."/>
            <person name="Barry A."/>
            <person name="Bayul T."/>
            <person name="Blitshsteyn B."/>
            <person name="Bloom T."/>
            <person name="Blye J."/>
            <person name="Boguslavskiy L."/>
            <person name="Borowsky M."/>
            <person name="Boukhgalter B."/>
            <person name="Brunache A."/>
            <person name="Butler J."/>
            <person name="Calixte N."/>
            <person name="Calvo S."/>
            <person name="Camarata J."/>
            <person name="Campo K."/>
            <person name="Chang J."/>
            <person name="Cheshatsang Y."/>
            <person name="Citroen M."/>
            <person name="Collymore A."/>
            <person name="Considine T."/>
            <person name="Cook A."/>
            <person name="Cooke P."/>
            <person name="Corum B."/>
            <person name="Cuomo C."/>
            <person name="David R."/>
            <person name="Dawoe T."/>
            <person name="Degray S."/>
            <person name="Dodge S."/>
            <person name="Dooley K."/>
            <person name="Dorje P."/>
            <person name="Dorjee K."/>
            <person name="Dorris L."/>
            <person name="Duffey N."/>
            <person name="Dupes A."/>
            <person name="Elkins T."/>
            <person name="Engels R."/>
            <person name="Erickson J."/>
            <person name="Farina A."/>
            <person name="Faro S."/>
            <person name="Ferreira P."/>
            <person name="Fischer H."/>
            <person name="Fitzgerald M."/>
            <person name="Foley K."/>
            <person name="Gage D."/>
            <person name="Galagan J."/>
            <person name="Gearin G."/>
            <person name="Gnerre S."/>
            <person name="Gnirke A."/>
            <person name="Goyette A."/>
            <person name="Graham J."/>
            <person name="Grandbois E."/>
            <person name="Gyaltsen K."/>
            <person name="Hafez N."/>
            <person name="Hagopian D."/>
            <person name="Hagos B."/>
            <person name="Hall J."/>
            <person name="Hatcher B."/>
            <person name="Heller A."/>
            <person name="Higgins H."/>
            <person name="Honan T."/>
            <person name="Horn A."/>
            <person name="Houde N."/>
            <person name="Hughes L."/>
            <person name="Hulme W."/>
            <person name="Husby E."/>
            <person name="Iliev I."/>
            <person name="Jaffe D."/>
            <person name="Jones C."/>
            <person name="Kamal M."/>
            <person name="Kamat A."/>
            <person name="Kamvysselis M."/>
            <person name="Karlsson E."/>
            <person name="Kells C."/>
            <person name="Kieu A."/>
            <person name="Kisner P."/>
            <person name="Kodira C."/>
            <person name="Kulbokas E."/>
            <person name="Labutti K."/>
            <person name="Lama D."/>
            <person name="Landers T."/>
            <person name="Leger J."/>
            <person name="Levine S."/>
            <person name="Lewis D."/>
            <person name="Lewis T."/>
            <person name="Lindblad-toh K."/>
            <person name="Liu X."/>
            <person name="Lokyitsang T."/>
            <person name="Lokyitsang Y."/>
            <person name="Lucien O."/>
            <person name="Lui A."/>
            <person name="Ma L.J."/>
            <person name="Mabbitt R."/>
            <person name="Macdonald J."/>
            <person name="Maclean C."/>
            <person name="Major J."/>
            <person name="Manning J."/>
            <person name="Marabella R."/>
            <person name="Maru K."/>
            <person name="Matthews C."/>
            <person name="Mauceli E."/>
            <person name="Mccarthy M."/>
            <person name="Mcdonough S."/>
            <person name="Mcghee T."/>
            <person name="Meldrim J."/>
            <person name="Meneus L."/>
            <person name="Mesirov J."/>
            <person name="Mihalev A."/>
            <person name="Mihova T."/>
            <person name="Mikkelsen T."/>
            <person name="Mlenga V."/>
            <person name="Moru K."/>
            <person name="Mozes J."/>
            <person name="Mulrain L."/>
            <person name="Munson G."/>
            <person name="Naylor J."/>
            <person name="Newes C."/>
            <person name="Nguyen C."/>
            <person name="Nguyen N."/>
            <person name="Nguyen T."/>
            <person name="Nicol R."/>
            <person name="Nielsen C."/>
            <person name="Nizzari M."/>
            <person name="Norbu C."/>
            <person name="Norbu N."/>
            <person name="O'donnell P."/>
            <person name="Okoawo O."/>
            <person name="O'leary S."/>
            <person name="Omotosho B."/>
            <person name="O'neill K."/>
            <person name="Osman S."/>
            <person name="Parker S."/>
            <person name="Perrin D."/>
            <person name="Phunkhang P."/>
            <person name="Piqani B."/>
            <person name="Purcell S."/>
            <person name="Rachupka T."/>
            <person name="Ramasamy U."/>
            <person name="Rameau R."/>
            <person name="Ray V."/>
            <person name="Raymond C."/>
            <person name="Retta R."/>
            <person name="Richardson S."/>
            <person name="Rise C."/>
            <person name="Rodriguez J."/>
            <person name="Rogers J."/>
            <person name="Rogov P."/>
            <person name="Rutman M."/>
            <person name="Schupbach R."/>
            <person name="Seaman C."/>
            <person name="Settipalli S."/>
            <person name="Sharpe T."/>
            <person name="Sheridan J."/>
            <person name="Sherpa N."/>
            <person name="Shi J."/>
            <person name="Smirnov S."/>
            <person name="Smith C."/>
            <person name="Sougnez C."/>
            <person name="Spencer B."/>
            <person name="Stalker J."/>
            <person name="Stange-thomann N."/>
            <person name="Stavropoulos S."/>
            <person name="Stetson K."/>
            <person name="Stone C."/>
            <person name="Stone S."/>
            <person name="Stubbs M."/>
            <person name="Talamas J."/>
            <person name="Tchuinga P."/>
            <person name="Tenzing P."/>
            <person name="Tesfaye S."/>
            <person name="Theodore J."/>
            <person name="Thoulutsang Y."/>
            <person name="Topham K."/>
            <person name="Towey S."/>
            <person name="Tsamla T."/>
            <person name="Tsomo N."/>
            <person name="Vallee D."/>
            <person name="Vassiliev H."/>
            <person name="Venkataraman V."/>
            <person name="Vinson J."/>
            <person name="Vo A."/>
            <person name="Wade C."/>
            <person name="Wang S."/>
            <person name="Wangchuk T."/>
            <person name="Wangdi T."/>
            <person name="Whittaker C."/>
            <person name="Wilkinson J."/>
            <person name="Wu Y."/>
            <person name="Wyman D."/>
            <person name="Yadav S."/>
            <person name="Yang S."/>
            <person name="Yang X."/>
            <person name="Yeager S."/>
            <person name="Yee E."/>
            <person name="Young G."/>
            <person name="Zainoun J."/>
            <person name="Zembeck L."/>
            <person name="Zimmer A."/>
            <person name="Zody M."/>
            <person name="Lander E."/>
        </authorList>
    </citation>
    <scope>NUCLEOTIDE SEQUENCE [LARGE SCALE GENOMIC DNA]</scope>
</reference>